<evidence type="ECO:0000313" key="2">
    <source>
        <dbReference type="Proteomes" id="UP001359485"/>
    </source>
</evidence>
<sequence>MDVCSRASKFYLVPEGVQNFVEAQARKGLEVPVDHPAERQMVVAGQSLPGASRTHKIHVLSRLSSFAW</sequence>
<reference evidence="1 2" key="1">
    <citation type="submission" date="2023-09" db="EMBL/GenBank/DDBJ databases">
        <title>Genomes of two closely related lineages of the louse Polyplax serrata with different host specificities.</title>
        <authorList>
            <person name="Martinu J."/>
            <person name="Tarabai H."/>
            <person name="Stefka J."/>
            <person name="Hypsa V."/>
        </authorList>
    </citation>
    <scope>NUCLEOTIDE SEQUENCE [LARGE SCALE GENOMIC DNA]</scope>
    <source>
        <strain evidence="1">98ZLc_SE</strain>
    </source>
</reference>
<comment type="caution">
    <text evidence="1">The sequence shown here is derived from an EMBL/GenBank/DDBJ whole genome shotgun (WGS) entry which is preliminary data.</text>
</comment>
<keyword evidence="2" id="KW-1185">Reference proteome</keyword>
<dbReference type="EMBL" id="JAWJWF010000049">
    <property type="protein sequence ID" value="KAK6619160.1"/>
    <property type="molecule type" value="Genomic_DNA"/>
</dbReference>
<protein>
    <submittedName>
        <fullName evidence="1">Uncharacterized protein</fullName>
    </submittedName>
</protein>
<gene>
    <name evidence="1" type="ORF">RUM44_003542</name>
</gene>
<dbReference type="Proteomes" id="UP001359485">
    <property type="component" value="Unassembled WGS sequence"/>
</dbReference>
<organism evidence="1 2">
    <name type="scientific">Polyplax serrata</name>
    <name type="common">Common mouse louse</name>
    <dbReference type="NCBI Taxonomy" id="468196"/>
    <lineage>
        <taxon>Eukaryota</taxon>
        <taxon>Metazoa</taxon>
        <taxon>Ecdysozoa</taxon>
        <taxon>Arthropoda</taxon>
        <taxon>Hexapoda</taxon>
        <taxon>Insecta</taxon>
        <taxon>Pterygota</taxon>
        <taxon>Neoptera</taxon>
        <taxon>Paraneoptera</taxon>
        <taxon>Psocodea</taxon>
        <taxon>Troctomorpha</taxon>
        <taxon>Phthiraptera</taxon>
        <taxon>Anoplura</taxon>
        <taxon>Polyplacidae</taxon>
        <taxon>Polyplax</taxon>
    </lineage>
</organism>
<evidence type="ECO:0000313" key="1">
    <source>
        <dbReference type="EMBL" id="KAK6619160.1"/>
    </source>
</evidence>
<name>A0ABR1AGR8_POLSC</name>
<accession>A0ABR1AGR8</accession>
<proteinExistence type="predicted"/>